<evidence type="ECO:0000256" key="1">
    <source>
        <dbReference type="SAM" id="MobiDB-lite"/>
    </source>
</evidence>
<gene>
    <name evidence="2" type="ORF">PYCCODRAFT_1477852</name>
</gene>
<reference evidence="2 3" key="1">
    <citation type="journal article" date="2015" name="Biotechnol. Biofuels">
        <title>Enhanced degradation of softwood versus hardwood by the white-rot fungus Pycnoporus coccineus.</title>
        <authorList>
            <person name="Couturier M."/>
            <person name="Navarro D."/>
            <person name="Chevret D."/>
            <person name="Henrissat B."/>
            <person name="Piumi F."/>
            <person name="Ruiz-Duenas F.J."/>
            <person name="Martinez A.T."/>
            <person name="Grigoriev I.V."/>
            <person name="Riley R."/>
            <person name="Lipzen A."/>
            <person name="Berrin J.G."/>
            <person name="Master E.R."/>
            <person name="Rosso M.N."/>
        </authorList>
    </citation>
    <scope>NUCLEOTIDE SEQUENCE [LARGE SCALE GENOMIC DNA]</scope>
    <source>
        <strain evidence="2 3">BRFM310</strain>
    </source>
</reference>
<feature type="region of interest" description="Disordered" evidence="1">
    <location>
        <begin position="940"/>
        <end position="966"/>
    </location>
</feature>
<proteinExistence type="predicted"/>
<feature type="region of interest" description="Disordered" evidence="1">
    <location>
        <begin position="449"/>
        <end position="584"/>
    </location>
</feature>
<feature type="compositionally biased region" description="Low complexity" evidence="1">
    <location>
        <begin position="14"/>
        <end position="32"/>
    </location>
</feature>
<feature type="compositionally biased region" description="Pro residues" evidence="1">
    <location>
        <begin position="552"/>
        <end position="579"/>
    </location>
</feature>
<feature type="region of interest" description="Disordered" evidence="1">
    <location>
        <begin position="130"/>
        <end position="156"/>
    </location>
</feature>
<accession>A0A1Y2IMF4</accession>
<feature type="region of interest" description="Disordered" evidence="1">
    <location>
        <begin position="1"/>
        <end position="57"/>
    </location>
</feature>
<feature type="compositionally biased region" description="Low complexity" evidence="1">
    <location>
        <begin position="456"/>
        <end position="473"/>
    </location>
</feature>
<evidence type="ECO:0000313" key="2">
    <source>
        <dbReference type="EMBL" id="OSD02300.1"/>
    </source>
</evidence>
<feature type="region of interest" description="Disordered" evidence="1">
    <location>
        <begin position="316"/>
        <end position="342"/>
    </location>
</feature>
<feature type="compositionally biased region" description="Low complexity" evidence="1">
    <location>
        <begin position="940"/>
        <end position="949"/>
    </location>
</feature>
<protein>
    <submittedName>
        <fullName evidence="2">Uncharacterized protein</fullName>
    </submittedName>
</protein>
<keyword evidence="3" id="KW-1185">Reference proteome</keyword>
<feature type="region of interest" description="Disordered" evidence="1">
    <location>
        <begin position="613"/>
        <end position="646"/>
    </location>
</feature>
<dbReference type="AlphaFoldDB" id="A0A1Y2IMF4"/>
<feature type="compositionally biased region" description="Polar residues" evidence="1">
    <location>
        <begin position="474"/>
        <end position="489"/>
    </location>
</feature>
<dbReference type="OrthoDB" id="3266602at2759"/>
<name>A0A1Y2IMF4_TRAC3</name>
<feature type="region of interest" description="Disordered" evidence="1">
    <location>
        <begin position="389"/>
        <end position="421"/>
    </location>
</feature>
<feature type="compositionally biased region" description="Acidic residues" evidence="1">
    <location>
        <begin position="621"/>
        <end position="643"/>
    </location>
</feature>
<evidence type="ECO:0000313" key="3">
    <source>
        <dbReference type="Proteomes" id="UP000193067"/>
    </source>
</evidence>
<sequence length="1003" mass="108334">MNASLLARPPPDSQAPVAAPPASTSANANAGSVRTKSFVPRDNASTAPRKGPEVTGWTEPVDATRQCSVGSCANPPEWPWRRCRSCRAAGTVQKSVVVSCASCRASVSVHTTVAKSGQPVRCISCHTKGPAGKRIDMKERPPLTTMGPPPPKQLNELKRKVPAQGPLAEHGPQSILEAAAAFVHPDHLHVLRLPETMRQSLQSAPRLNHALLHMHTPVSTLGSAHYGPHGEILAVTPGRMRVPYDDQSRIRPPELPVVAGSFVPPQSGRTPAESIVIYDPNNMHNEAAEKGSLQRRATLTNDNVVKRRVTLKLPSGSSEVDGVEETTPLLKRKRQSSSSNHAPMAERVCISSGCGRQIPPNTKGEFCADCGFILWRKQFRARVVGLSASISGDGGPADNEQSKSSSTSPAAGGAVHPRDRGVVRDLLDEVMDADEEDVPLAVALARKRASVTSDKAPSPGLAAALPSPARTAAQSQPVITTTPELASQHSPPPSTNPAPPLSAPSSADAPDDKGAVLKSPLSGPPSDLLPEACGHASESKDVLSPDGLAPQSPVPTASPLPPQHLRLEPPPSSPSPLPAERPILKIRIKVPKHLRRRRRKSSLEWQLGWDSDLSDLTPLEESTDEGESEVDPSDSESESDDEPLANRIKTKSELQIEAEDNGVTAALAAPVKHRSVCTAVSCANLVPEESRRRECNFCRARKRSAKRRLQLQRLIAEDTIEEIKMPLDGDLTGYRRCTRGFCKRMIPPETEYRFKRCPQCRSEMRNRARVMRAKPSGLSEDEEGDDTPLFAASSARSQVNLCKDTGVDSRTLHHDGRQLPDVPAYQHFAALLAALHDRFSEFKLAQRRYLQFKAHQERSRAVESKPPPRAIVFRFDGEYSVVADPSGGVVDPLVQVVWRNVQAALGLPFTAVGVNAGPENSVVAILRCVYATQVPLPASAVSSSESPAGVYPPAPTTDAESRKESDPSALVKMVGELQICVAWDRRHKYFPGQRILVRFRLVG</sequence>
<feature type="compositionally biased region" description="Pro residues" evidence="1">
    <location>
        <begin position="490"/>
        <end position="502"/>
    </location>
</feature>
<feature type="compositionally biased region" description="Low complexity" evidence="1">
    <location>
        <begin position="517"/>
        <end position="530"/>
    </location>
</feature>
<organism evidence="2 3">
    <name type="scientific">Trametes coccinea (strain BRFM310)</name>
    <name type="common">Pycnoporus coccineus</name>
    <dbReference type="NCBI Taxonomy" id="1353009"/>
    <lineage>
        <taxon>Eukaryota</taxon>
        <taxon>Fungi</taxon>
        <taxon>Dikarya</taxon>
        <taxon>Basidiomycota</taxon>
        <taxon>Agaricomycotina</taxon>
        <taxon>Agaricomycetes</taxon>
        <taxon>Polyporales</taxon>
        <taxon>Polyporaceae</taxon>
        <taxon>Trametes</taxon>
    </lineage>
</organism>
<dbReference type="EMBL" id="KZ084106">
    <property type="protein sequence ID" value="OSD02300.1"/>
    <property type="molecule type" value="Genomic_DNA"/>
</dbReference>
<dbReference type="Proteomes" id="UP000193067">
    <property type="component" value="Unassembled WGS sequence"/>
</dbReference>